<keyword evidence="2" id="KW-1185">Reference proteome</keyword>
<gene>
    <name evidence="1" type="ORF">OPV22_011484</name>
</gene>
<evidence type="ECO:0000313" key="2">
    <source>
        <dbReference type="Proteomes" id="UP001222027"/>
    </source>
</evidence>
<organism evidence="1 2">
    <name type="scientific">Ensete ventricosum</name>
    <name type="common">Abyssinian banana</name>
    <name type="synonym">Musa ensete</name>
    <dbReference type="NCBI Taxonomy" id="4639"/>
    <lineage>
        <taxon>Eukaryota</taxon>
        <taxon>Viridiplantae</taxon>
        <taxon>Streptophyta</taxon>
        <taxon>Embryophyta</taxon>
        <taxon>Tracheophyta</taxon>
        <taxon>Spermatophyta</taxon>
        <taxon>Magnoliopsida</taxon>
        <taxon>Liliopsida</taxon>
        <taxon>Zingiberales</taxon>
        <taxon>Musaceae</taxon>
        <taxon>Ensete</taxon>
    </lineage>
</organism>
<accession>A0AAV8RI08</accession>
<dbReference type="EMBL" id="JAQQAF010000003">
    <property type="protein sequence ID" value="KAJ8500932.1"/>
    <property type="molecule type" value="Genomic_DNA"/>
</dbReference>
<sequence length="395" mass="44340">MTEQQGPAFHHAEMVSLRCDIAMEGKLQKQEQTFQDDMLGRQAEERRNESVMPTAVPVLLGKGLVVVVKLQGLVICIIHPSISVPPCCHGHLPEAMKVGRCINICNHWFRVGVEKPSLHLLISRKGKELSYFFLLNFRSHFAYSFHSHTGQASRSHRRISYRRTLVIQVALYAAFHIGTPQPPPASSPGGSLLHEREDAPRTIAAPRTECNANNLKMEIFHLATSHFPLEIPWYTTTASGGQMSGSKLLQETRYLKTGFCFNIFLHHITVRPRLIVVGFDPMIICDEKEATGTIKFNKPLHNVFLEFGVDAYLSKQGCAGYFYHDEGIAYMGNPGPADKLNRALSINVNPDVLSEMRNGFLLLRVSPLEMESCFIDSSGRIALKTMIHHRRRGAI</sequence>
<evidence type="ECO:0000313" key="1">
    <source>
        <dbReference type="EMBL" id="KAJ8500932.1"/>
    </source>
</evidence>
<dbReference type="Proteomes" id="UP001222027">
    <property type="component" value="Unassembled WGS sequence"/>
</dbReference>
<reference evidence="1 2" key="1">
    <citation type="submission" date="2022-12" db="EMBL/GenBank/DDBJ databases">
        <title>Chromosome-scale assembly of the Ensete ventricosum genome.</title>
        <authorList>
            <person name="Dussert Y."/>
            <person name="Stocks J."/>
            <person name="Wendawek A."/>
            <person name="Woldeyes F."/>
            <person name="Nichols R.A."/>
            <person name="Borrell J.S."/>
        </authorList>
    </citation>
    <scope>NUCLEOTIDE SEQUENCE [LARGE SCALE GENOMIC DNA]</scope>
    <source>
        <strain evidence="2">cv. Maze</strain>
        <tissue evidence="1">Seeds</tissue>
    </source>
</reference>
<protein>
    <submittedName>
        <fullName evidence="1">Uncharacterized protein</fullName>
    </submittedName>
</protein>
<comment type="caution">
    <text evidence="1">The sequence shown here is derived from an EMBL/GenBank/DDBJ whole genome shotgun (WGS) entry which is preliminary data.</text>
</comment>
<proteinExistence type="predicted"/>
<dbReference type="AlphaFoldDB" id="A0AAV8RI08"/>
<name>A0AAV8RI08_ENSVE</name>